<sequence>MDIGYSWQGDIEGRAGDSDSLMFAAFIVVYECLEGVYRVLVCFRESVRVVVELPYLLVLPDALKAWICRFSNVACAIADMLSGGLGPGVVTSLAVSMSHEPAS</sequence>
<protein>
    <submittedName>
        <fullName evidence="1">Uncharacterized protein</fullName>
    </submittedName>
</protein>
<accession>A0ABR0KS21</accession>
<dbReference type="Proteomes" id="UP001357485">
    <property type="component" value="Unassembled WGS sequence"/>
</dbReference>
<proteinExistence type="predicted"/>
<reference evidence="1 2" key="1">
    <citation type="submission" date="2023-08" db="EMBL/GenBank/DDBJ databases">
        <title>Black Yeasts Isolated from many extreme environments.</title>
        <authorList>
            <person name="Coleine C."/>
            <person name="Stajich J.E."/>
            <person name="Selbmann L."/>
        </authorList>
    </citation>
    <scope>NUCLEOTIDE SEQUENCE [LARGE SCALE GENOMIC DNA]</scope>
    <source>
        <strain evidence="1 2">CCFEE 536</strain>
    </source>
</reference>
<evidence type="ECO:0000313" key="2">
    <source>
        <dbReference type="Proteomes" id="UP001357485"/>
    </source>
</evidence>
<keyword evidence="2" id="KW-1185">Reference proteome</keyword>
<name>A0ABR0KS21_9PEZI</name>
<organism evidence="1 2">
    <name type="scientific">Cryomyces antarcticus</name>
    <dbReference type="NCBI Taxonomy" id="329879"/>
    <lineage>
        <taxon>Eukaryota</taxon>
        <taxon>Fungi</taxon>
        <taxon>Dikarya</taxon>
        <taxon>Ascomycota</taxon>
        <taxon>Pezizomycotina</taxon>
        <taxon>Dothideomycetes</taxon>
        <taxon>Dothideomycetes incertae sedis</taxon>
        <taxon>Cryomyces</taxon>
    </lineage>
</organism>
<comment type="caution">
    <text evidence="1">The sequence shown here is derived from an EMBL/GenBank/DDBJ whole genome shotgun (WGS) entry which is preliminary data.</text>
</comment>
<feature type="non-terminal residue" evidence="1">
    <location>
        <position position="103"/>
    </location>
</feature>
<gene>
    <name evidence="1" type="ORF">LTR16_006302</name>
</gene>
<evidence type="ECO:0000313" key="1">
    <source>
        <dbReference type="EMBL" id="KAK5107444.1"/>
    </source>
</evidence>
<dbReference type="EMBL" id="JAVRRA010025776">
    <property type="protein sequence ID" value="KAK5107444.1"/>
    <property type="molecule type" value="Genomic_DNA"/>
</dbReference>